<gene>
    <name evidence="2" type="ORF">Plil01_000728400</name>
</gene>
<feature type="compositionally biased region" description="Polar residues" evidence="1">
    <location>
        <begin position="65"/>
        <end position="74"/>
    </location>
</feature>
<protein>
    <submittedName>
        <fullName evidence="2">Unnamed protein product</fullName>
    </submittedName>
</protein>
<evidence type="ECO:0000313" key="2">
    <source>
        <dbReference type="EMBL" id="GMF19172.1"/>
    </source>
</evidence>
<sequence>MPASFRSPLENPQQLQQVPVQAHADRPPAMSDDQVPPFSLGKEGGGMKWTSSVLTKIVAMHYTTQTSRATTPRHTSVGGANLRSSCRPSTYAAMRLPLGRLWQQ</sequence>
<comment type="caution">
    <text evidence="2">The sequence shown here is derived from an EMBL/GenBank/DDBJ whole genome shotgun (WGS) entry which is preliminary data.</text>
</comment>
<reference evidence="2" key="1">
    <citation type="submission" date="2023-04" db="EMBL/GenBank/DDBJ databases">
        <title>Phytophthora lilii NBRC 32176.</title>
        <authorList>
            <person name="Ichikawa N."/>
            <person name="Sato H."/>
            <person name="Tonouchi N."/>
        </authorList>
    </citation>
    <scope>NUCLEOTIDE SEQUENCE</scope>
    <source>
        <strain evidence="2">NBRC 32176</strain>
    </source>
</reference>
<keyword evidence="3" id="KW-1185">Reference proteome</keyword>
<organism evidence="2 3">
    <name type="scientific">Phytophthora lilii</name>
    <dbReference type="NCBI Taxonomy" id="2077276"/>
    <lineage>
        <taxon>Eukaryota</taxon>
        <taxon>Sar</taxon>
        <taxon>Stramenopiles</taxon>
        <taxon>Oomycota</taxon>
        <taxon>Peronosporomycetes</taxon>
        <taxon>Peronosporales</taxon>
        <taxon>Peronosporaceae</taxon>
        <taxon>Phytophthora</taxon>
    </lineage>
</organism>
<proteinExistence type="predicted"/>
<evidence type="ECO:0000313" key="3">
    <source>
        <dbReference type="Proteomes" id="UP001165083"/>
    </source>
</evidence>
<feature type="compositionally biased region" description="Polar residues" evidence="1">
    <location>
        <begin position="10"/>
        <end position="19"/>
    </location>
</feature>
<evidence type="ECO:0000256" key="1">
    <source>
        <dbReference type="SAM" id="MobiDB-lite"/>
    </source>
</evidence>
<feature type="region of interest" description="Disordered" evidence="1">
    <location>
        <begin position="1"/>
        <end position="45"/>
    </location>
</feature>
<name>A0A9W6TNW1_9STRA</name>
<accession>A0A9W6TNW1</accession>
<dbReference type="Proteomes" id="UP001165083">
    <property type="component" value="Unassembled WGS sequence"/>
</dbReference>
<feature type="region of interest" description="Disordered" evidence="1">
    <location>
        <begin position="65"/>
        <end position="85"/>
    </location>
</feature>
<dbReference type="EMBL" id="BSXW01000336">
    <property type="protein sequence ID" value="GMF19172.1"/>
    <property type="molecule type" value="Genomic_DNA"/>
</dbReference>
<dbReference type="AlphaFoldDB" id="A0A9W6TNW1"/>